<evidence type="ECO:0008006" key="3">
    <source>
        <dbReference type="Google" id="ProtNLM"/>
    </source>
</evidence>
<dbReference type="PANTHER" id="PTHR33103">
    <property type="entry name" value="OS01G0153900 PROTEIN"/>
    <property type="match status" value="1"/>
</dbReference>
<dbReference type="AlphaFoldDB" id="A0A2C9V532"/>
<gene>
    <name evidence="1" type="ORF">MANES_10G038000v8</name>
</gene>
<organism evidence="1 2">
    <name type="scientific">Manihot esculenta</name>
    <name type="common">Cassava</name>
    <name type="synonym">Jatropha manihot</name>
    <dbReference type="NCBI Taxonomy" id="3983"/>
    <lineage>
        <taxon>Eukaryota</taxon>
        <taxon>Viridiplantae</taxon>
        <taxon>Streptophyta</taxon>
        <taxon>Embryophyta</taxon>
        <taxon>Tracheophyta</taxon>
        <taxon>Spermatophyta</taxon>
        <taxon>Magnoliopsida</taxon>
        <taxon>eudicotyledons</taxon>
        <taxon>Gunneridae</taxon>
        <taxon>Pentapetalae</taxon>
        <taxon>rosids</taxon>
        <taxon>fabids</taxon>
        <taxon>Malpighiales</taxon>
        <taxon>Euphorbiaceae</taxon>
        <taxon>Crotonoideae</taxon>
        <taxon>Manihoteae</taxon>
        <taxon>Manihot</taxon>
    </lineage>
</organism>
<evidence type="ECO:0000313" key="2">
    <source>
        <dbReference type="Proteomes" id="UP000091857"/>
    </source>
</evidence>
<dbReference type="Gramene" id="Manes.10G038000.1.v8.1">
    <property type="protein sequence ID" value="Manes.10G038000.1.v8.1.CDS"/>
    <property type="gene ID" value="Manes.10G038000.v8.1"/>
</dbReference>
<sequence length="260" mass="28016">MSHRSRKATSKNTVSLKLLIDKKANRVLFAEAGKDFVDFLFTLLSLPLGTVIRLLQKPAAMIGCIGSLYESLENLNEAYMQPNKSKDLLLKPSVPLTYKANLPFLLPDTHHVQAEAEGKVFGCLNYSHFCVSYQRGAPCSYCLCSMNNELKIVDGKKINTTASSTETCGGGGGGGEGGFVKGLVTYMVTDDLSVSPMSMISVVSLLNKFNVRGFSSVEEKIVGFGIDEGLELLKASLHSKAALTCAFLAKDEMKDAAAPN</sequence>
<dbReference type="PANTHER" id="PTHR33103:SF19">
    <property type="entry name" value="OS09G0544700 PROTEIN"/>
    <property type="match status" value="1"/>
</dbReference>
<dbReference type="InterPro" id="IPR007750">
    <property type="entry name" value="DUF674"/>
</dbReference>
<dbReference type="EMBL" id="CM004396">
    <property type="protein sequence ID" value="OAY38718.1"/>
    <property type="molecule type" value="Genomic_DNA"/>
</dbReference>
<evidence type="ECO:0000313" key="1">
    <source>
        <dbReference type="EMBL" id="OAY38718.1"/>
    </source>
</evidence>
<dbReference type="OMA" id="KSFYTCS"/>
<keyword evidence="2" id="KW-1185">Reference proteome</keyword>
<dbReference type="Proteomes" id="UP000091857">
    <property type="component" value="Chromosome 10"/>
</dbReference>
<name>A0A2C9V532_MANES</name>
<dbReference type="STRING" id="3983.A0A2C9V532"/>
<protein>
    <recommendedName>
        <fullName evidence="3">DUF674 domain-containing protein</fullName>
    </recommendedName>
</protein>
<proteinExistence type="predicted"/>
<reference evidence="2" key="1">
    <citation type="journal article" date="2016" name="Nat. Biotechnol.">
        <title>Sequencing wild and cultivated cassava and related species reveals extensive interspecific hybridization and genetic diversity.</title>
        <authorList>
            <person name="Bredeson J.V."/>
            <person name="Lyons J.B."/>
            <person name="Prochnik S.E."/>
            <person name="Wu G.A."/>
            <person name="Ha C.M."/>
            <person name="Edsinger-Gonzales E."/>
            <person name="Grimwood J."/>
            <person name="Schmutz J."/>
            <person name="Rabbi I.Y."/>
            <person name="Egesi C."/>
            <person name="Nauluvula P."/>
            <person name="Lebot V."/>
            <person name="Ndunguru J."/>
            <person name="Mkamilo G."/>
            <person name="Bart R.S."/>
            <person name="Setter T.L."/>
            <person name="Gleadow R.M."/>
            <person name="Kulakow P."/>
            <person name="Ferguson M.E."/>
            <person name="Rounsley S."/>
            <person name="Rokhsar D.S."/>
        </authorList>
    </citation>
    <scope>NUCLEOTIDE SEQUENCE [LARGE SCALE GENOMIC DNA]</scope>
    <source>
        <strain evidence="2">cv. AM560-2</strain>
    </source>
</reference>
<accession>A0A2C9V532</accession>
<comment type="caution">
    <text evidence="1">The sequence shown here is derived from an EMBL/GenBank/DDBJ whole genome shotgun (WGS) entry which is preliminary data.</text>
</comment>
<dbReference type="Pfam" id="PF05056">
    <property type="entry name" value="DUF674"/>
    <property type="match status" value="1"/>
</dbReference>